<feature type="domain" description="Flavodoxin-like" evidence="9">
    <location>
        <begin position="22"/>
        <end position="158"/>
    </location>
</feature>
<keyword evidence="11" id="KW-1185">Reference proteome</keyword>
<keyword evidence="7 8" id="KW-0249">Electron transport</keyword>
<protein>
    <recommendedName>
        <fullName evidence="3 8">Flavodoxin</fullName>
    </recommendedName>
</protein>
<dbReference type="NCBIfam" id="TIGR01753">
    <property type="entry name" value="flav_short"/>
    <property type="match status" value="1"/>
</dbReference>
<reference evidence="10 11" key="1">
    <citation type="journal article" date="2013" name="Genome Announc.">
        <title>Complete Genome Sequence of the Porcine Strain Brachyspira pilosicoli P43/6/78(T.).</title>
        <authorList>
            <person name="Lin C."/>
            <person name="den Bakker H.C."/>
            <person name="Suzuki H."/>
            <person name="Lefebure T."/>
            <person name="Ponnala L."/>
            <person name="Sun Q."/>
            <person name="Stanhope M.J."/>
            <person name="Wiedmann M."/>
            <person name="Duhamel G.E."/>
        </authorList>
    </citation>
    <scope>NUCLEOTIDE SEQUENCE [LARGE SCALE GENOMIC DNA]</scope>
    <source>
        <strain evidence="10 11">P43/6/78</strain>
    </source>
</reference>
<evidence type="ECO:0000259" key="9">
    <source>
        <dbReference type="PROSITE" id="PS50902"/>
    </source>
</evidence>
<evidence type="ECO:0000313" key="11">
    <source>
        <dbReference type="Proteomes" id="UP000010793"/>
    </source>
</evidence>
<dbReference type="Gene3D" id="3.40.50.360">
    <property type="match status" value="1"/>
</dbReference>
<dbReference type="GO" id="GO:0010181">
    <property type="term" value="F:FMN binding"/>
    <property type="evidence" value="ECO:0007669"/>
    <property type="project" value="UniProtKB-UniRule"/>
</dbReference>
<proteinExistence type="inferred from homology"/>
<keyword evidence="4 8" id="KW-0813">Transport</keyword>
<dbReference type="GO" id="GO:0009055">
    <property type="term" value="F:electron transfer activity"/>
    <property type="evidence" value="ECO:0007669"/>
    <property type="project" value="UniProtKB-UniRule"/>
</dbReference>
<evidence type="ECO:0000256" key="2">
    <source>
        <dbReference type="ARBA" id="ARBA00005267"/>
    </source>
</evidence>
<accession>A0A3B6VX44</accession>
<keyword evidence="6 8" id="KW-0288">FMN</keyword>
<dbReference type="InterPro" id="IPR029039">
    <property type="entry name" value="Flavoprotein-like_sf"/>
</dbReference>
<evidence type="ECO:0000256" key="4">
    <source>
        <dbReference type="ARBA" id="ARBA00022448"/>
    </source>
</evidence>
<sequence length="160" mass="17678">MIIKNMLIFNKNLWRIKMSNKIAVIYWSATGNTELMAQNVKKGIENAGAEADICSVSSFDSANIDNYSKLALGCPAMGAEVLEESEFQPFYDSIRDKLSNKKVALFGSYDWGDGEWMRIWQEDVNSAGGSLVKEGLIANLTPDDNAINECIKLGEELAKA</sequence>
<dbReference type="KEGG" id="bpip:BPP43_07155"/>
<comment type="cofactor">
    <cofactor evidence="1 8">
        <name>FMN</name>
        <dbReference type="ChEBI" id="CHEBI:58210"/>
    </cofactor>
</comment>
<dbReference type="PANTHER" id="PTHR43717">
    <property type="entry name" value="ANAEROBIC NITRIC OXIDE REDUCTASE FLAVORUBREDOXIN"/>
    <property type="match status" value="1"/>
</dbReference>
<evidence type="ECO:0000256" key="1">
    <source>
        <dbReference type="ARBA" id="ARBA00001917"/>
    </source>
</evidence>
<gene>
    <name evidence="10" type="ORF">BPP43_07155</name>
</gene>
<dbReference type="Pfam" id="PF00258">
    <property type="entry name" value="Flavodoxin_1"/>
    <property type="match status" value="1"/>
</dbReference>
<dbReference type="AlphaFoldDB" id="A0A3B6VX44"/>
<dbReference type="Proteomes" id="UP000010793">
    <property type="component" value="Chromosome"/>
</dbReference>
<organism evidence="10 11">
    <name type="scientific">Brachyspira pilosicoli P43/6/78</name>
    <dbReference type="NCBI Taxonomy" id="1042417"/>
    <lineage>
        <taxon>Bacteria</taxon>
        <taxon>Pseudomonadati</taxon>
        <taxon>Spirochaetota</taxon>
        <taxon>Spirochaetia</taxon>
        <taxon>Brachyspirales</taxon>
        <taxon>Brachyspiraceae</taxon>
        <taxon>Brachyspira</taxon>
    </lineage>
</organism>
<dbReference type="InterPro" id="IPR001226">
    <property type="entry name" value="Flavodoxin_CS"/>
</dbReference>
<dbReference type="PROSITE" id="PS00201">
    <property type="entry name" value="FLAVODOXIN"/>
    <property type="match status" value="1"/>
</dbReference>
<dbReference type="EMBL" id="CP002873">
    <property type="protein sequence ID" value="AGA66659.1"/>
    <property type="molecule type" value="Genomic_DNA"/>
</dbReference>
<evidence type="ECO:0000256" key="8">
    <source>
        <dbReference type="RuleBase" id="RU367037"/>
    </source>
</evidence>
<comment type="function">
    <text evidence="8">Low-potential electron donor to a number of redox enzymes.</text>
</comment>
<evidence type="ECO:0000256" key="5">
    <source>
        <dbReference type="ARBA" id="ARBA00022630"/>
    </source>
</evidence>
<dbReference type="PANTHER" id="PTHR43717:SF1">
    <property type="entry name" value="ANAEROBIC NITRIC OXIDE REDUCTASE FLAVORUBREDOXIN"/>
    <property type="match status" value="1"/>
</dbReference>
<evidence type="ECO:0000256" key="6">
    <source>
        <dbReference type="ARBA" id="ARBA00022643"/>
    </source>
</evidence>
<dbReference type="InterPro" id="IPR008254">
    <property type="entry name" value="Flavodoxin/NO_synth"/>
</dbReference>
<evidence type="ECO:0000256" key="3">
    <source>
        <dbReference type="ARBA" id="ARBA00017869"/>
    </source>
</evidence>
<name>A0A3B6VX44_BRAPL</name>
<dbReference type="PROSITE" id="PS50902">
    <property type="entry name" value="FLAVODOXIN_LIKE"/>
    <property type="match status" value="1"/>
</dbReference>
<dbReference type="InterPro" id="IPR010087">
    <property type="entry name" value="Flav_short"/>
</dbReference>
<dbReference type="SUPFAM" id="SSF52218">
    <property type="entry name" value="Flavoproteins"/>
    <property type="match status" value="1"/>
</dbReference>
<comment type="similarity">
    <text evidence="2 8">Belongs to the flavodoxin family.</text>
</comment>
<keyword evidence="5 8" id="KW-0285">Flavoprotein</keyword>
<evidence type="ECO:0000313" key="10">
    <source>
        <dbReference type="EMBL" id="AGA66659.1"/>
    </source>
</evidence>
<evidence type="ECO:0000256" key="7">
    <source>
        <dbReference type="ARBA" id="ARBA00022982"/>
    </source>
</evidence>